<dbReference type="EMBL" id="LASW01000014">
    <property type="protein sequence ID" value="KKC00345.1"/>
    <property type="molecule type" value="Genomic_DNA"/>
</dbReference>
<name>A0A0F5N0G2_9MYCO</name>
<dbReference type="RefSeq" id="WP_046188574.1">
    <property type="nucleotide sequence ID" value="NZ_JACKUJ010000039.1"/>
</dbReference>
<protein>
    <submittedName>
        <fullName evidence="2">Uncharacterized protein</fullName>
    </submittedName>
</protein>
<dbReference type="OrthoDB" id="3686851at2"/>
<reference evidence="5" key="1">
    <citation type="submission" date="2015-04" db="EMBL/GenBank/DDBJ databases">
        <title>Genome sequence of Mycobacterium arupense GUC1.</title>
        <authorList>
            <person name="Greninger A.L."/>
            <person name="Cunningham G."/>
            <person name="Chiu C.Y."/>
            <person name="Miller S."/>
        </authorList>
    </citation>
    <scope>NUCLEOTIDE SEQUENCE [LARGE SCALE GENOMIC DNA]</scope>
    <source>
        <strain evidence="5">GUC1</strain>
    </source>
</reference>
<organism evidence="2 5">
    <name type="scientific">Mycolicibacter arupensis</name>
    <dbReference type="NCBI Taxonomy" id="342002"/>
    <lineage>
        <taxon>Bacteria</taxon>
        <taxon>Bacillati</taxon>
        <taxon>Actinomycetota</taxon>
        <taxon>Actinomycetes</taxon>
        <taxon>Mycobacteriales</taxon>
        <taxon>Mycobacteriaceae</taxon>
        <taxon>Mycolicibacter</taxon>
    </lineage>
</organism>
<keyword evidence="1" id="KW-0812">Transmembrane</keyword>
<evidence type="ECO:0000313" key="6">
    <source>
        <dbReference type="Proteomes" id="UP000192327"/>
    </source>
</evidence>
<dbReference type="Proteomes" id="UP000321797">
    <property type="component" value="Unassembled WGS sequence"/>
</dbReference>
<feature type="transmembrane region" description="Helical" evidence="1">
    <location>
        <begin position="53"/>
        <end position="74"/>
    </location>
</feature>
<keyword evidence="6" id="KW-1185">Reference proteome</keyword>
<keyword evidence="1" id="KW-0472">Membrane</keyword>
<gene>
    <name evidence="3" type="ORF">BST15_17390</name>
    <name evidence="4" type="ORF">E6Q54_16515</name>
    <name evidence="2" type="ORF">WR43_05555</name>
</gene>
<dbReference type="AlphaFoldDB" id="A0A0F5N0G2"/>
<accession>A0A0F5N0G2</accession>
<evidence type="ECO:0000313" key="7">
    <source>
        <dbReference type="Proteomes" id="UP000321797"/>
    </source>
</evidence>
<keyword evidence="1" id="KW-1133">Transmembrane helix</keyword>
<dbReference type="EMBL" id="MVHH01000049">
    <property type="protein sequence ID" value="OQZ93694.1"/>
    <property type="molecule type" value="Genomic_DNA"/>
</dbReference>
<evidence type="ECO:0000313" key="4">
    <source>
        <dbReference type="EMBL" id="TXI53421.1"/>
    </source>
</evidence>
<comment type="caution">
    <text evidence="2">The sequence shown here is derived from an EMBL/GenBank/DDBJ whole genome shotgun (WGS) entry which is preliminary data.</text>
</comment>
<dbReference type="PATRIC" id="fig|342002.3.peg.1907"/>
<evidence type="ECO:0000313" key="5">
    <source>
        <dbReference type="Proteomes" id="UP000034416"/>
    </source>
</evidence>
<dbReference type="Proteomes" id="UP000192327">
    <property type="component" value="Unassembled WGS sequence"/>
</dbReference>
<sequence>MADDPISTIYLADRADGSAIYQANMNLLYVITTYGALVFAALGSNFIKNAWALAFIGIPLWGLLCYQVQLLVLASVRVNSIRILEQKLLHGEERLSDPQKNQLGSDAGDRVSRVSRQPRCLAAANLAAFFAIGLASIAVALASLATVPKCSPAFIFGATTHFLLAIIFLGGLISLLRIKTLIGALGREGPYPCRSAGA</sequence>
<evidence type="ECO:0000313" key="3">
    <source>
        <dbReference type="EMBL" id="OQZ93694.1"/>
    </source>
</evidence>
<reference evidence="3 6" key="3">
    <citation type="submission" date="2016-12" db="EMBL/GenBank/DDBJ databases">
        <title>The new phylogeny of genus Mycobacterium.</title>
        <authorList>
            <person name="Tortoli E."/>
            <person name="Trovato A."/>
            <person name="Cirillo D.M."/>
        </authorList>
    </citation>
    <scope>NUCLEOTIDE SEQUENCE [LARGE SCALE GENOMIC DNA]</scope>
    <source>
        <strain evidence="3 6">DSM 44942</strain>
    </source>
</reference>
<reference evidence="2" key="2">
    <citation type="submission" date="2015-04" db="EMBL/GenBank/DDBJ databases">
        <title>Genome sequence of Mycobacterium arupense strain GUC1.</title>
        <authorList>
            <person name="Greninger A.L."/>
            <person name="Cunningham G."/>
            <person name="Chiu C.Y."/>
            <person name="Miller S."/>
        </authorList>
    </citation>
    <scope>NUCLEOTIDE SEQUENCE</scope>
    <source>
        <strain evidence="2">GUC1</strain>
    </source>
</reference>
<dbReference type="Proteomes" id="UP000034416">
    <property type="component" value="Unassembled WGS sequence"/>
</dbReference>
<feature type="transmembrane region" description="Helical" evidence="1">
    <location>
        <begin position="27"/>
        <end position="47"/>
    </location>
</feature>
<proteinExistence type="predicted"/>
<evidence type="ECO:0000313" key="2">
    <source>
        <dbReference type="EMBL" id="KKC00345.1"/>
    </source>
</evidence>
<feature type="transmembrane region" description="Helical" evidence="1">
    <location>
        <begin position="153"/>
        <end position="176"/>
    </location>
</feature>
<feature type="transmembrane region" description="Helical" evidence="1">
    <location>
        <begin position="120"/>
        <end position="147"/>
    </location>
</feature>
<reference evidence="4 7" key="4">
    <citation type="submission" date="2018-09" db="EMBL/GenBank/DDBJ databases">
        <title>Metagenome Assembled Genomes from an Advanced Water Purification Facility.</title>
        <authorList>
            <person name="Stamps B.W."/>
            <person name="Spear J.R."/>
        </authorList>
    </citation>
    <scope>NUCLEOTIDE SEQUENCE [LARGE SCALE GENOMIC DNA]</scope>
    <source>
        <strain evidence="4">Bin_29_2</strain>
    </source>
</reference>
<dbReference type="EMBL" id="SSGD01000106">
    <property type="protein sequence ID" value="TXI53421.1"/>
    <property type="molecule type" value="Genomic_DNA"/>
</dbReference>
<evidence type="ECO:0000256" key="1">
    <source>
        <dbReference type="SAM" id="Phobius"/>
    </source>
</evidence>